<organism evidence="2 3">
    <name type="scientific">Actinomyces weissii</name>
    <dbReference type="NCBI Taxonomy" id="675090"/>
    <lineage>
        <taxon>Bacteria</taxon>
        <taxon>Bacillati</taxon>
        <taxon>Actinomycetota</taxon>
        <taxon>Actinomycetes</taxon>
        <taxon>Actinomycetales</taxon>
        <taxon>Actinomycetaceae</taxon>
        <taxon>Actinomyces</taxon>
    </lineage>
</organism>
<dbReference type="EMBL" id="CP066802">
    <property type="protein sequence ID" value="QQM66825.1"/>
    <property type="molecule type" value="Genomic_DNA"/>
</dbReference>
<reference evidence="2 3" key="1">
    <citation type="submission" date="2020-12" db="EMBL/GenBank/DDBJ databases">
        <authorList>
            <person name="Zhou J."/>
        </authorList>
    </citation>
    <scope>NUCLEOTIDE SEQUENCE [LARGE SCALE GENOMIC DNA]</scope>
    <source>
        <strain evidence="2 3">CCUG 61299</strain>
    </source>
</reference>
<accession>A0A7T7S1N4</accession>
<dbReference type="KEGG" id="awe:JG540_07030"/>
<sequence length="67" mass="7131">MTTMNRTPKKSHAARAVILILAIVGLITSIIALVMSLNGKDSSPLGAVSSTLIIATVVFLLLDQRKR</sequence>
<keyword evidence="1" id="KW-1133">Transmembrane helix</keyword>
<keyword evidence="1" id="KW-0812">Transmembrane</keyword>
<evidence type="ECO:0000256" key="1">
    <source>
        <dbReference type="SAM" id="Phobius"/>
    </source>
</evidence>
<protein>
    <submittedName>
        <fullName evidence="2">Uncharacterized protein</fullName>
    </submittedName>
</protein>
<gene>
    <name evidence="2" type="ORF">JG540_07030</name>
</gene>
<dbReference type="AlphaFoldDB" id="A0A7T7S1N4"/>
<proteinExistence type="predicted"/>
<feature type="transmembrane region" description="Helical" evidence="1">
    <location>
        <begin position="12"/>
        <end position="37"/>
    </location>
</feature>
<feature type="transmembrane region" description="Helical" evidence="1">
    <location>
        <begin position="43"/>
        <end position="62"/>
    </location>
</feature>
<dbReference type="RefSeq" id="WP_200274920.1">
    <property type="nucleotide sequence ID" value="NZ_CP066802.1"/>
</dbReference>
<name>A0A7T7S1N4_9ACTO</name>
<evidence type="ECO:0000313" key="3">
    <source>
        <dbReference type="Proteomes" id="UP000595895"/>
    </source>
</evidence>
<dbReference type="Proteomes" id="UP000595895">
    <property type="component" value="Chromosome"/>
</dbReference>
<keyword evidence="1" id="KW-0472">Membrane</keyword>
<evidence type="ECO:0000313" key="2">
    <source>
        <dbReference type="EMBL" id="QQM66825.1"/>
    </source>
</evidence>
<keyword evidence="3" id="KW-1185">Reference proteome</keyword>